<dbReference type="Pfam" id="PF10417">
    <property type="entry name" value="1-cysPrx_C"/>
    <property type="match status" value="1"/>
</dbReference>
<evidence type="ECO:0000259" key="7">
    <source>
        <dbReference type="PROSITE" id="PS51352"/>
    </source>
</evidence>
<dbReference type="InterPro" id="IPR024706">
    <property type="entry name" value="Peroxiredoxin_AhpC-typ"/>
</dbReference>
<dbReference type="Proteomes" id="UP001648503">
    <property type="component" value="Unassembled WGS sequence"/>
</dbReference>
<sequence length="228" mass="25227">MASQSLNSSFSTSCRNIRIGDMAPDFTAKTTQGKISFHEFKKGYWSILFSHPEDFTPVCTTELGAVAKLSKEWALRGCLPIGLSCNTLDSHAAWIADINETQNADVTYPIIADADRKVATLYGMLDKKDSGNVDNLGMPLTVRSVFIVDPKNIVRLILTYPSSTGRNFQEVLRVLDSLQLTDKRKVYTAASWVPGQDVIIPPSLSQRDAELLFPGHTVIKPYLRTTSL</sequence>
<feature type="domain" description="Thioredoxin" evidence="7">
    <location>
        <begin position="17"/>
        <end position="180"/>
    </location>
</feature>
<comment type="caution">
    <text evidence="8">The sequence shown here is derived from an EMBL/GenBank/DDBJ whole genome shotgun (WGS) entry which is preliminary data.</text>
</comment>
<dbReference type="PIRSF" id="PIRSF000239">
    <property type="entry name" value="AHPC"/>
    <property type="match status" value="1"/>
</dbReference>
<evidence type="ECO:0000256" key="5">
    <source>
        <dbReference type="ARBA" id="ARBA00025719"/>
    </source>
</evidence>
<dbReference type="SUPFAM" id="SSF52833">
    <property type="entry name" value="Thioredoxin-like"/>
    <property type="match status" value="1"/>
</dbReference>
<evidence type="ECO:0000256" key="4">
    <source>
        <dbReference type="ARBA" id="ARBA00023284"/>
    </source>
</evidence>
<evidence type="ECO:0000256" key="6">
    <source>
        <dbReference type="PIRNR" id="PIRNR000239"/>
    </source>
</evidence>
<dbReference type="PANTHER" id="PTHR10681:SF121">
    <property type="entry name" value="ALKYL HYDROPEROXIDE REDUCTASE C"/>
    <property type="match status" value="1"/>
</dbReference>
<evidence type="ECO:0000313" key="9">
    <source>
        <dbReference type="Proteomes" id="UP001648503"/>
    </source>
</evidence>
<dbReference type="PROSITE" id="PS51352">
    <property type="entry name" value="THIOREDOXIN_2"/>
    <property type="match status" value="1"/>
</dbReference>
<dbReference type="Gene3D" id="3.40.30.10">
    <property type="entry name" value="Glutaredoxin"/>
    <property type="match status" value="1"/>
</dbReference>
<keyword evidence="3 6" id="KW-0560">Oxidoreductase</keyword>
<protein>
    <recommendedName>
        <fullName evidence="7">Thioredoxin domain-containing protein</fullName>
    </recommendedName>
</protein>
<keyword evidence="2 6" id="KW-0049">Antioxidant</keyword>
<dbReference type="InterPro" id="IPR036249">
    <property type="entry name" value="Thioredoxin-like_sf"/>
</dbReference>
<evidence type="ECO:0000256" key="3">
    <source>
        <dbReference type="ARBA" id="ARBA00023002"/>
    </source>
</evidence>
<organism evidence="8 9">
    <name type="scientific">Batrachochytrium salamandrivorans</name>
    <dbReference type="NCBI Taxonomy" id="1357716"/>
    <lineage>
        <taxon>Eukaryota</taxon>
        <taxon>Fungi</taxon>
        <taxon>Fungi incertae sedis</taxon>
        <taxon>Chytridiomycota</taxon>
        <taxon>Chytridiomycota incertae sedis</taxon>
        <taxon>Chytridiomycetes</taxon>
        <taxon>Rhizophydiales</taxon>
        <taxon>Rhizophydiales incertae sedis</taxon>
        <taxon>Batrachochytrium</taxon>
    </lineage>
</organism>
<accession>A0ABQ8FN21</accession>
<reference evidence="8 9" key="1">
    <citation type="submission" date="2021-02" db="EMBL/GenBank/DDBJ databases">
        <title>Variation within the Batrachochytrium salamandrivorans European outbreak.</title>
        <authorList>
            <person name="Kelly M."/>
            <person name="Pasmans F."/>
            <person name="Shea T.P."/>
            <person name="Munoz J.F."/>
            <person name="Carranza S."/>
            <person name="Cuomo C.A."/>
            <person name="Martel A."/>
        </authorList>
    </citation>
    <scope>NUCLEOTIDE SEQUENCE [LARGE SCALE GENOMIC DNA]</scope>
    <source>
        <strain evidence="8 9">AMFP18/2</strain>
    </source>
</reference>
<comment type="similarity">
    <text evidence="5">Belongs to the peroxiredoxin family. Prx6 subfamily.</text>
</comment>
<proteinExistence type="inferred from homology"/>
<dbReference type="InterPro" id="IPR045020">
    <property type="entry name" value="PRX_1cys"/>
</dbReference>
<dbReference type="InterPro" id="IPR000866">
    <property type="entry name" value="AhpC/TSA"/>
</dbReference>
<keyword evidence="9" id="KW-1185">Reference proteome</keyword>
<dbReference type="Gene3D" id="3.30.1020.10">
    <property type="entry name" value="Antioxidant, Horf6, Chain A, domain2"/>
    <property type="match status" value="1"/>
</dbReference>
<dbReference type="EMBL" id="JAFCIX010000026">
    <property type="protein sequence ID" value="KAH6600854.1"/>
    <property type="molecule type" value="Genomic_DNA"/>
</dbReference>
<dbReference type="PANTHER" id="PTHR10681">
    <property type="entry name" value="THIOREDOXIN PEROXIDASE"/>
    <property type="match status" value="1"/>
</dbReference>
<gene>
    <name evidence="8" type="ORF">BASA50_002022</name>
</gene>
<name>A0ABQ8FN21_9FUNG</name>
<dbReference type="InterPro" id="IPR019479">
    <property type="entry name" value="Peroxiredoxin_C"/>
</dbReference>
<comment type="function">
    <text evidence="6">Thiol-specific peroxidase that catalyzes the reduction of hydrogen peroxide and organic hydroperoxides to water and alcohols, respectively.</text>
</comment>
<keyword evidence="1 6" id="KW-0575">Peroxidase</keyword>
<evidence type="ECO:0000256" key="1">
    <source>
        <dbReference type="ARBA" id="ARBA00022559"/>
    </source>
</evidence>
<dbReference type="Pfam" id="PF00578">
    <property type="entry name" value="AhpC-TSA"/>
    <property type="match status" value="1"/>
</dbReference>
<dbReference type="InterPro" id="IPR050217">
    <property type="entry name" value="Peroxiredoxin"/>
</dbReference>
<dbReference type="CDD" id="cd03016">
    <property type="entry name" value="PRX_1cys"/>
    <property type="match status" value="1"/>
</dbReference>
<dbReference type="InterPro" id="IPR013766">
    <property type="entry name" value="Thioredoxin_domain"/>
</dbReference>
<evidence type="ECO:0000313" key="8">
    <source>
        <dbReference type="EMBL" id="KAH6600854.1"/>
    </source>
</evidence>
<evidence type="ECO:0000256" key="2">
    <source>
        <dbReference type="ARBA" id="ARBA00022862"/>
    </source>
</evidence>
<keyword evidence="4 6" id="KW-0676">Redox-active center</keyword>